<reference evidence="3" key="1">
    <citation type="submission" date="2020-12" db="EMBL/GenBank/DDBJ databases">
        <title>Vagococcus allomyrinae sp. nov. and Enterococcus lavae sp. nov., isolated from the larvae of Allomyrina dichotoma.</title>
        <authorList>
            <person name="Lee S.D."/>
        </authorList>
    </citation>
    <scope>NUCLEOTIDE SEQUENCE</scope>
    <source>
        <strain evidence="3">BWB3-3</strain>
    </source>
</reference>
<keyword evidence="4" id="KW-1185">Reference proteome</keyword>
<feature type="transmembrane region" description="Helical" evidence="1">
    <location>
        <begin position="7"/>
        <end position="24"/>
    </location>
</feature>
<dbReference type="Proteomes" id="UP000674938">
    <property type="component" value="Unassembled WGS sequence"/>
</dbReference>
<evidence type="ECO:0000256" key="1">
    <source>
        <dbReference type="SAM" id="Phobius"/>
    </source>
</evidence>
<evidence type="ECO:0000259" key="2">
    <source>
        <dbReference type="Pfam" id="PF17225"/>
    </source>
</evidence>
<protein>
    <submittedName>
        <fullName evidence="3">DUF5301 domain-containing protein</fullName>
    </submittedName>
</protein>
<dbReference type="EMBL" id="JAEEGA010000004">
    <property type="protein sequence ID" value="MBP1040938.1"/>
    <property type="molecule type" value="Genomic_DNA"/>
</dbReference>
<dbReference type="InterPro" id="IPR033782">
    <property type="entry name" value="DUF5301"/>
</dbReference>
<dbReference type="Pfam" id="PF17225">
    <property type="entry name" value="DUF5301"/>
    <property type="match status" value="1"/>
</dbReference>
<feature type="domain" description="DUF5301" evidence="2">
    <location>
        <begin position="30"/>
        <end position="119"/>
    </location>
</feature>
<accession>A0A940PBF4</accession>
<dbReference type="AlphaFoldDB" id="A0A940PBF4"/>
<evidence type="ECO:0000313" key="4">
    <source>
        <dbReference type="Proteomes" id="UP000674938"/>
    </source>
</evidence>
<gene>
    <name evidence="3" type="ORF">I6N95_07970</name>
</gene>
<name>A0A940PBF4_9ENTE</name>
<keyword evidence="1" id="KW-1133">Transmembrane helix</keyword>
<keyword evidence="1" id="KW-0472">Membrane</keyword>
<keyword evidence="1" id="KW-0812">Transmembrane</keyword>
<proteinExistence type="predicted"/>
<dbReference type="Gene3D" id="2.60.40.4250">
    <property type="match status" value="1"/>
</dbReference>
<comment type="caution">
    <text evidence="3">The sequence shown here is derived from an EMBL/GenBank/DDBJ whole genome shotgun (WGS) entry which is preliminary data.</text>
</comment>
<organism evidence="3 4">
    <name type="scientific">Vagococcus allomyrinae</name>
    <dbReference type="NCBI Taxonomy" id="2794353"/>
    <lineage>
        <taxon>Bacteria</taxon>
        <taxon>Bacillati</taxon>
        <taxon>Bacillota</taxon>
        <taxon>Bacilli</taxon>
        <taxon>Lactobacillales</taxon>
        <taxon>Enterococcaceae</taxon>
        <taxon>Vagococcus</taxon>
    </lineage>
</organism>
<sequence>MQTKRKSLICIILGVVSIFVLMLYRKPITIIPKYDKILSISISKNDIHRSLTIEGEKEILNLMNDAYSKIINRQSVNDSPNVAQFYTIKILRKGNVTDTFYVYKDENDYFIEKPYTGVYFSTIELFNYLKGTIP</sequence>
<dbReference type="RefSeq" id="WP_209526482.1">
    <property type="nucleotide sequence ID" value="NZ_JAEEGA010000004.1"/>
</dbReference>
<evidence type="ECO:0000313" key="3">
    <source>
        <dbReference type="EMBL" id="MBP1040938.1"/>
    </source>
</evidence>